<dbReference type="Pfam" id="PF13193">
    <property type="entry name" value="AMP-binding_C"/>
    <property type="match status" value="4"/>
</dbReference>
<dbReference type="FunFam" id="1.10.1200.10:FF:000005">
    <property type="entry name" value="Nonribosomal peptide synthetase 1"/>
    <property type="match status" value="4"/>
</dbReference>
<dbReference type="EC" id="6.2.1.3" evidence="6"/>
<dbReference type="SUPFAM" id="SSF52777">
    <property type="entry name" value="CoA-dependent acyltransferases"/>
    <property type="match status" value="6"/>
</dbReference>
<comment type="similarity">
    <text evidence="2">Belongs to the ATP-dependent AMP-binding enzyme family.</text>
</comment>
<reference evidence="6 7" key="1">
    <citation type="journal article" date="2015" name="MBio">
        <title>Enzymatic Degradation of Phenazines Can Generate Energy and Protect Sensitive Organisms from Toxicity.</title>
        <authorList>
            <person name="Costa K.C."/>
            <person name="Bergkessel M."/>
            <person name="Saunders S."/>
            <person name="Korlach J."/>
            <person name="Newman D.K."/>
        </authorList>
    </citation>
    <scope>NUCLEOTIDE SEQUENCE [LARGE SCALE GENOMIC DNA]</scope>
    <source>
        <strain evidence="6 7">CT6</strain>
    </source>
</reference>
<dbReference type="GO" id="GO:0005829">
    <property type="term" value="C:cytosol"/>
    <property type="evidence" value="ECO:0007669"/>
    <property type="project" value="TreeGrafter"/>
</dbReference>
<dbReference type="Pfam" id="PF00550">
    <property type="entry name" value="PP-binding"/>
    <property type="match status" value="4"/>
</dbReference>
<dbReference type="FunFam" id="3.30.300.30:FF:000010">
    <property type="entry name" value="Enterobactin synthetase component F"/>
    <property type="match status" value="4"/>
</dbReference>
<protein>
    <submittedName>
        <fullName evidence="6">Long-chain-fatty-acid--CoA ligase</fullName>
        <ecNumber evidence="6">6.2.1.3</ecNumber>
    </submittedName>
</protein>
<dbReference type="FunFam" id="3.40.50.12780:FF:000012">
    <property type="entry name" value="Non-ribosomal peptide synthetase"/>
    <property type="match status" value="4"/>
</dbReference>
<dbReference type="Proteomes" id="UP000057134">
    <property type="component" value="Chromosome"/>
</dbReference>
<dbReference type="InterPro" id="IPR025110">
    <property type="entry name" value="AMP-bd_C"/>
</dbReference>
<dbReference type="GO" id="GO:0044550">
    <property type="term" value="P:secondary metabolite biosynthetic process"/>
    <property type="evidence" value="ECO:0007669"/>
    <property type="project" value="UniProtKB-ARBA"/>
</dbReference>
<feature type="domain" description="Carrier" evidence="5">
    <location>
        <begin position="545"/>
        <end position="620"/>
    </location>
</feature>
<keyword evidence="4" id="KW-0597">Phosphoprotein</keyword>
<dbReference type="SMART" id="SM00823">
    <property type="entry name" value="PKS_PP"/>
    <property type="match status" value="4"/>
</dbReference>
<feature type="domain" description="Carrier" evidence="5">
    <location>
        <begin position="3720"/>
        <end position="3795"/>
    </location>
</feature>
<dbReference type="SMART" id="SM01294">
    <property type="entry name" value="PKS_PP_betabranch"/>
    <property type="match status" value="1"/>
</dbReference>
<dbReference type="Gene3D" id="1.10.1200.10">
    <property type="entry name" value="ACP-like"/>
    <property type="match status" value="3"/>
</dbReference>
<dbReference type="InterPro" id="IPR001031">
    <property type="entry name" value="Thioesterase"/>
</dbReference>
<dbReference type="Gene3D" id="3.40.50.12780">
    <property type="entry name" value="N-terminal domain of ligase-like"/>
    <property type="match status" value="2"/>
</dbReference>
<feature type="domain" description="Carrier" evidence="5">
    <location>
        <begin position="2672"/>
        <end position="2747"/>
    </location>
</feature>
<evidence type="ECO:0000256" key="4">
    <source>
        <dbReference type="ARBA" id="ARBA00022553"/>
    </source>
</evidence>
<dbReference type="Gene3D" id="3.30.559.30">
    <property type="entry name" value="Nonribosomal peptide synthetase, condensation domain"/>
    <property type="match status" value="3"/>
</dbReference>
<dbReference type="PROSITE" id="PS00455">
    <property type="entry name" value="AMP_BINDING"/>
    <property type="match status" value="4"/>
</dbReference>
<dbReference type="PANTHER" id="PTHR45527:SF1">
    <property type="entry name" value="FATTY ACID SYNTHASE"/>
    <property type="match status" value="1"/>
</dbReference>
<dbReference type="CDD" id="cd05930">
    <property type="entry name" value="A_NRPS"/>
    <property type="match status" value="1"/>
</dbReference>
<gene>
    <name evidence="6" type="ORF">XA26_08910</name>
</gene>
<dbReference type="SUPFAM" id="SSF53474">
    <property type="entry name" value="alpha/beta-Hydrolases"/>
    <property type="match status" value="1"/>
</dbReference>
<dbReference type="STRING" id="1766.XA26_08910"/>
<dbReference type="GO" id="GO:0008610">
    <property type="term" value="P:lipid biosynthetic process"/>
    <property type="evidence" value="ECO:0007669"/>
    <property type="project" value="UniProtKB-ARBA"/>
</dbReference>
<evidence type="ECO:0000256" key="2">
    <source>
        <dbReference type="ARBA" id="ARBA00006432"/>
    </source>
</evidence>
<dbReference type="NCBIfam" id="TIGR01733">
    <property type="entry name" value="AA-adenyl-dom"/>
    <property type="match status" value="4"/>
</dbReference>
<dbReference type="Pfam" id="PF00501">
    <property type="entry name" value="AMP-binding"/>
    <property type="match status" value="4"/>
</dbReference>
<dbReference type="InterPro" id="IPR023213">
    <property type="entry name" value="CAT-like_dom_sf"/>
</dbReference>
<dbReference type="InterPro" id="IPR045851">
    <property type="entry name" value="AMP-bd_C_sf"/>
</dbReference>
<evidence type="ECO:0000259" key="5">
    <source>
        <dbReference type="PROSITE" id="PS50075"/>
    </source>
</evidence>
<dbReference type="Gene3D" id="3.30.559.10">
    <property type="entry name" value="Chloramphenicol acetyltransferase-like domain"/>
    <property type="match status" value="3"/>
</dbReference>
<comment type="cofactor">
    <cofactor evidence="1">
        <name>pantetheine 4'-phosphate</name>
        <dbReference type="ChEBI" id="CHEBI:47942"/>
    </cofactor>
</comment>
<dbReference type="PATRIC" id="fig|1766.6.peg.881"/>
<dbReference type="InterPro" id="IPR006162">
    <property type="entry name" value="Ppantetheine_attach_site"/>
</dbReference>
<evidence type="ECO:0000256" key="1">
    <source>
        <dbReference type="ARBA" id="ARBA00001957"/>
    </source>
</evidence>
<dbReference type="InterPro" id="IPR010071">
    <property type="entry name" value="AA_adenyl_dom"/>
</dbReference>
<sequence length="4082" mass="437582">MTADLSRRLSSMDFLDEDEHVQLYAWGNRAVLNEPVTVSASIPRLFAVQVARAPEAVAVVFDGRSMTYAELDEASNRLAQTLIGRGVGPGKRVALLFPRSIEAIVSIVAVLKAGAAYLPIDPMHPDARIQFMLADAEPAVAITTTALTGRFAECDLEVLDFDEVREHDGQRREFPTPADDDVAYLIYTSGTTGRPKGVAITHRNVVRLLETLDAELGLAGQVWTQCHSLAFDYSVWEIWGALLFGGRLVVVPETVTQAPEDLYALLVAEQVTMFSQTPSAFYALQAVDALQPGPGGQLKLETVVFGGEALEPQRLRGWLDRHPGSPRLINMYGITETTVHASFREIVAGDIEGSVSPIGVPLAHLGFFVLDSSLQPVPVGVVGELYVVGAGLGCGYWRRGGLSATRFVACPFGGAGARMYRTGDLASWGADGQLRYGGRADEQVKIRGYRIELGEIQTALAEVDGVGQAAVIAREDRPGDKRLVGYITGTADPVRVRAALSERLPGYMVPTAVVVLDTLPLTVNGKLDKRALPAPEYVDVDRYRAPSTPNEEILVGIYSQVLGLERVGVDDSFFDLGGDSLSAARLINAINASLDADLAVRAVFETPAAAELAARVGESAGGREPLVAQQRPEVIPLSYAQQRLWFLDQLEGPSPIYNMAVALQITGQLNTDALGAALADVVERHESLRTVFRSSEGVPEQVVIPAQDADCGWRVIDAGGWSTTELREAIGEMAGHAFDLGSEIPLRAALLRLNDDAHVLVAVVHHIAADGWSVAPLVADLQSAYAGRSAGRAPGWAPLPVQYVDYTLWQRAQLGDLADTDSRISGQVAYWEQALAGLPERLELPTDRPYPPVADHRGASMPVSLPAELHRALREVAREHNATTYMVLQTALTMLLSKLSASRDVAVGVPIAGRGDAALDQLVGFFVNTLVLRVDLAGDPTVAELLAQVRKRSLATLEHQDVPFEVLVDRLKPTRSLAHHPLVQVALAWQNFTTDTPTEATLGEAQVSPLPVDTQVARMDLTFSLAERWDDAGNPAGISGTVEFRTDVFDAASIQTMIERLARVAEALIEDPARRLSSVDVLDAVEHGRLDDVGNRAVLAESPVPALSIPRLFAAQVARAPEAVAVSFDGHSMTYRELDEASNRLAHWLVGFGAGPGECVAVLVPRSVEAIVAILGALKSGAAYVPVDPMHPDTRIQFMLGDAAPIVAVTTAALRMRLEGIDLTVVDVADAAIDAQPSTALRGPVSDDVAYLIYTSGTTGVPKGVAISHGNVARLLGTLDTELGLAGQVWTQCHSLAFDYSVWEIWGALLFGGRLVVVSESVTRSPEDLLSLLVAEQVTVLSQTPSAFYALQSADALQPELGRQLKLETVVFGGEALEPQRLRPWFEGHSGSTRLINMYGITETTVHASFREIMASDVEGSASPIGVPLDHLGFFVLDSSLQPVPVGVTGELYVVGAGLGFGYWRRGGLSATRFVACPFGGTGTRMYRTGDLASWGPDGQLRYLGRADEQVKIRGYRIELGEIQSALEDLDGVRQAEVIAREDRPGDKRLVGYITGSADPVAVRAALSERLPGYMVPAAVVVLDALPLTVNGKLDKRALPAPDYANGQEYRAPATPVEELLAGIYAQVLGLERVGADDSFFDLGGDSLSAMRLINAVNASLDTDLAVRTVFEAPTVAQLASHADQSSGRREPLVARQRPEALPLSYAQQRLWFLDQLEGPSPIYNMPTAYRITGGLDVDALGAALVDVVERHESLRTVFPAVDGVPRQVVVPAEQADPGWQVVDAQDWSADRLHDAIRATVGYNFDLSAEIPLRATLFRMGEGEHVLVAVVHHIAGDGWSIGPLVRDIGIAYANRCAGQAPDWAPLPVQYADYTLWQRSYLGDPTDPDSRISGQLAYWEHALAGLPERLELPTDRPYPPVADYHGASLTMEWPVELQQQIARVASEHNATSFMVVQAALAVLLSTLSGNSDVAVGFPIAGRSDPALDELVGVFINTLVLRVELDGDPSVAELLAQVRRRSLAAYEHQDVPFEMVVDRLNPARSLTHHPLVQVMMAWQNLAAQNDDHTASTSLGGLQATPLEADTQTARMDLMISLAERWSAGEPAGITGAVEYRTDVFDASTIQSLVERLTRAVEALTADPSATLSSVNLLEAGDHARLDGWGNRAVLSESVAAKSIPAVFAEQVARDPAAVAVVCGESSWTYRELDEASNRLAHLLVGQGAGSGECVALLLNHSAEAIVAILAVLKSGAAYLPIDPMVPDARVEFMLADAGPVAAVTTAALRTRLDGRDLTVIDIADARIETQPSTALPGPAADDLAYLIYTSGTTGVPKGVAITHQNVTQFLGAVDPSLVGPGTVWSQWHSLVFDVSVWDIFCALLHGGRLVVVPEEVARSPQDLHDLLVSEKVSVLSQTPSAAGMLSPDGLESTTLVVAGEACPTELVQRWAPGRVLINAYGPTEATVYATISAPLKAEPTAPNIVPIGSPAPGAALFVLDRRLRQVPPGVVGELYVAGRGVGVGYVGRSGLTASRFVACPFGGAGARMYRTGDLVRWGSDGQMQYLGRADEQVKIRGYRIELGEIQVALADLDGVEQAVVVAREDHPGEKRLVGYVTETAPGLIDSGKARAQLAEHLPAYMVPAAVMVVEAIPLTVNGKLDRRALPAPEYVDAHSYRAPTNPTEEILAGIFAQVLGLDRVGVDDSFFDLGGDSLSAIRLINAVNTAFDSDLAVRAVFDAPAVAQLEPRIAAGSGGRTPLAPMPRPAVVPLSYAQQRLWFLDQLHGPSPIYNMPMMYRVTGLDVDALRLALADVAARHESLRTVFPEVDGVPRQLVLPADQADFGCQEVDAADWPVDQLASAIDAAVRHPFDLNNEIPIWARLFRVSEDEHVLVAVVHHIAGDAWSFAPLARDVAVAYAARCGGQAPQWSPLPVQYVDYTLWQREQLGDLSDPESRISGQLAYWQDALAGLPDRLELPTDRPYPAVADHRGAVVEVEWPAELQQRVAAVAREHNATSFMVVQAALAVLLSSLSASSDVAVGFPIAGRNDPALNDLVGFFVNTLVLRVDLADDPTVGELLGQVRQRSLAAYEHQDVPFEVLVDRLNPSRSLSHHPLIQVMLAWQNPANATGSEPVVGDVHAAAQMAETHTARMDLVFALGERYDAEDAWAGIGGSVEFRTDVFDAGTIEVIVGRLERILAAMTADPAQRLSSIDVLDTDERARLDELGNRAALTAPARVAASIPEVFAQQVARVPDAPAVTFDGRSISYRELDEASNRLAHLLAGHGAGPGECVALVLNRSVDAIVAILAVLKTGAAYLPLDPAYPDARIAVVVGDARPVAAVTAGALAGRLDQLGVSVVDVADRRIAMQPSSALSMPAADDVAYVIYTSGTTGVPKGVAVPHSNVTGLLTWLDVGLPTAGVWSQWHSYAFDVSVWEIFGALLSGGRLVVVPDALVGSPDELHDLLVAEQVTVLNQTPSAAAALSSESLESAALVVAGEACPVELVDRWALGRLMINGYGPTETWYTSFSAPLVAGSGVVPIGRPVPGTAFFVLDRWLRPVPAGVVGELYVAGSGLAAGYQRRGGLTGSRFVACPFAAGQRMYRTGDLVRWGADGQLQYLGRADEQVKIRGYRIELGDVRAVLAGLEGVDQAAVIAREDRPGDKRLFGYITGKADPAEIRAAMAARLPAYMVPAAVMAVDSLPLTVNGKLDRRALPVPEYVDARRYRAPETLTEEILAGIYAEVLGLERVGVDDSFFNLGGDSLSAMRVIAAANSSLGAELAVRVMFDAPTVRGLAQQVGRAESSREVVPVEVLKQGNGVPLCCVHDGFGLSWSYRALGQYVEGPIVGINRAPADGESEAQSIQAMAESYADRLQKLYPVGPYRILGWSFGGVVAHALAVELQRRGCEVQRLVLLDGLLNPNRFWKRITRRIAKNQAVAEGWVLDYILRTNKVRVPVHFGLLSYSRVADIIARHGASPPSRQLVKFMARSVSAGQLFLLDHQPEVFDGDVVMFSAARPRCEETDGNGLMPRVARLRNRRAAGALLHSWRPYVSGKITVLPVGCTHFEMFTREALSEYVEQLKSVLESDSE</sequence>
<accession>A0A0N7H7Y9</accession>
<dbReference type="Gene3D" id="3.40.50.1820">
    <property type="entry name" value="alpha/beta hydrolase"/>
    <property type="match status" value="1"/>
</dbReference>
<dbReference type="InterPro" id="IPR020845">
    <property type="entry name" value="AMP-binding_CS"/>
</dbReference>
<dbReference type="FunFam" id="3.30.559.10:FF:000012">
    <property type="entry name" value="Non-ribosomal peptide synthetase"/>
    <property type="match status" value="2"/>
</dbReference>
<dbReference type="Pfam" id="PF00668">
    <property type="entry name" value="Condensation"/>
    <property type="match status" value="3"/>
</dbReference>
<feature type="domain" description="Carrier" evidence="5">
    <location>
        <begin position="1612"/>
        <end position="1687"/>
    </location>
</feature>
<dbReference type="UniPathway" id="UPA00011"/>
<dbReference type="InterPro" id="IPR036736">
    <property type="entry name" value="ACP-like_sf"/>
</dbReference>
<dbReference type="FunFam" id="3.30.559.30:FF:000001">
    <property type="entry name" value="Non-ribosomal peptide synthetase"/>
    <property type="match status" value="1"/>
</dbReference>
<evidence type="ECO:0000256" key="3">
    <source>
        <dbReference type="ARBA" id="ARBA00022450"/>
    </source>
</evidence>
<dbReference type="CDD" id="cd19540">
    <property type="entry name" value="LCL_NRPS-like"/>
    <property type="match status" value="3"/>
</dbReference>
<dbReference type="Gene3D" id="3.40.50.980">
    <property type="match status" value="4"/>
</dbReference>
<keyword evidence="3" id="KW-0596">Phosphopantetheine</keyword>
<dbReference type="PANTHER" id="PTHR45527">
    <property type="entry name" value="NONRIBOSOMAL PEPTIDE SYNTHETASE"/>
    <property type="match status" value="1"/>
</dbReference>
<organism evidence="6 7">
    <name type="scientific">Mycolicibacterium fortuitum</name>
    <name type="common">Mycobacterium fortuitum</name>
    <dbReference type="NCBI Taxonomy" id="1766"/>
    <lineage>
        <taxon>Bacteria</taxon>
        <taxon>Bacillati</taxon>
        <taxon>Actinomycetota</taxon>
        <taxon>Actinomycetes</taxon>
        <taxon>Mycobacteriales</taxon>
        <taxon>Mycobacteriaceae</taxon>
        <taxon>Mycolicibacterium</taxon>
    </lineage>
</organism>
<dbReference type="GO" id="GO:0043041">
    <property type="term" value="P:amino acid activation for nonribosomal peptide biosynthetic process"/>
    <property type="evidence" value="ECO:0007669"/>
    <property type="project" value="TreeGrafter"/>
</dbReference>
<dbReference type="NCBIfam" id="NF003417">
    <property type="entry name" value="PRK04813.1"/>
    <property type="match status" value="4"/>
</dbReference>
<dbReference type="CDD" id="cd17643">
    <property type="entry name" value="A_NRPS_Cytc1-like"/>
    <property type="match status" value="2"/>
</dbReference>
<dbReference type="EMBL" id="CP011269">
    <property type="protein sequence ID" value="ALI24751.1"/>
    <property type="molecule type" value="Genomic_DNA"/>
</dbReference>
<dbReference type="PROSITE" id="PS00012">
    <property type="entry name" value="PHOSPHOPANTETHEINE"/>
    <property type="match status" value="3"/>
</dbReference>
<dbReference type="SUPFAM" id="SSF47336">
    <property type="entry name" value="ACP-like"/>
    <property type="match status" value="4"/>
</dbReference>
<dbReference type="InterPro" id="IPR029058">
    <property type="entry name" value="AB_hydrolase_fold"/>
</dbReference>
<dbReference type="Gene3D" id="2.30.38.10">
    <property type="entry name" value="Luciferase, Domain 3"/>
    <property type="match status" value="2"/>
</dbReference>
<dbReference type="KEGG" id="mft:XA26_08910"/>
<dbReference type="Gene3D" id="3.30.300.30">
    <property type="match status" value="4"/>
</dbReference>
<dbReference type="InterPro" id="IPR001242">
    <property type="entry name" value="Condensation_dom"/>
</dbReference>
<dbReference type="SUPFAM" id="SSF56801">
    <property type="entry name" value="Acetyl-CoA synthetase-like"/>
    <property type="match status" value="4"/>
</dbReference>
<dbReference type="PROSITE" id="PS50075">
    <property type="entry name" value="CARRIER"/>
    <property type="match status" value="4"/>
</dbReference>
<dbReference type="InterPro" id="IPR042099">
    <property type="entry name" value="ANL_N_sf"/>
</dbReference>
<dbReference type="InterPro" id="IPR009081">
    <property type="entry name" value="PP-bd_ACP"/>
</dbReference>
<evidence type="ECO:0000313" key="7">
    <source>
        <dbReference type="Proteomes" id="UP000057134"/>
    </source>
</evidence>
<dbReference type="InterPro" id="IPR020806">
    <property type="entry name" value="PKS_PP-bd"/>
</dbReference>
<keyword evidence="6" id="KW-0436">Ligase</keyword>
<dbReference type="GO" id="GO:0004467">
    <property type="term" value="F:long-chain fatty acid-CoA ligase activity"/>
    <property type="evidence" value="ECO:0007669"/>
    <property type="project" value="UniProtKB-EC"/>
</dbReference>
<evidence type="ECO:0000313" key="6">
    <source>
        <dbReference type="EMBL" id="ALI24751.1"/>
    </source>
</evidence>
<dbReference type="InterPro" id="IPR000873">
    <property type="entry name" value="AMP-dep_synth/lig_dom"/>
</dbReference>
<keyword evidence="7" id="KW-1185">Reference proteome</keyword>
<dbReference type="FunFam" id="3.40.50.980:FF:000001">
    <property type="entry name" value="Non-ribosomal peptide synthetase"/>
    <property type="match status" value="4"/>
</dbReference>
<name>A0A0N7H7Y9_MYCFO</name>
<proteinExistence type="inferred from homology"/>
<dbReference type="Pfam" id="PF00975">
    <property type="entry name" value="Thioesterase"/>
    <property type="match status" value="1"/>
</dbReference>
<dbReference type="GO" id="GO:0031177">
    <property type="term" value="F:phosphopantetheine binding"/>
    <property type="evidence" value="ECO:0007669"/>
    <property type="project" value="InterPro"/>
</dbReference>